<evidence type="ECO:0000313" key="1">
    <source>
        <dbReference type="EMBL" id="EEG89323.1"/>
    </source>
</evidence>
<accession>C0BB49</accession>
<reference evidence="1 2" key="1">
    <citation type="submission" date="2009-02" db="EMBL/GenBank/DDBJ databases">
        <authorList>
            <person name="Fulton L."/>
            <person name="Clifton S."/>
            <person name="Fulton B."/>
            <person name="Xu J."/>
            <person name="Minx P."/>
            <person name="Pepin K.H."/>
            <person name="Johnson M."/>
            <person name="Bhonagiri V."/>
            <person name="Nash W.E."/>
            <person name="Mardis E.R."/>
            <person name="Wilson R.K."/>
        </authorList>
    </citation>
    <scope>NUCLEOTIDE SEQUENCE [LARGE SCALE GENOMIC DNA]</scope>
    <source>
        <strain evidence="1 2">ATCC 27758</strain>
    </source>
</reference>
<name>C0BB49_9FIRM</name>
<comment type="caution">
    <text evidence="1">The sequence shown here is derived from an EMBL/GenBank/DDBJ whole genome shotgun (WGS) entry which is preliminary data.</text>
</comment>
<dbReference type="EMBL" id="ABVR01000041">
    <property type="protein sequence ID" value="EEG89323.1"/>
    <property type="molecule type" value="Genomic_DNA"/>
</dbReference>
<dbReference type="HOGENOM" id="CLU_3134518_0_0_9"/>
<dbReference type="AlphaFoldDB" id="C0BB49"/>
<evidence type="ECO:0000313" key="2">
    <source>
        <dbReference type="Proteomes" id="UP000003793"/>
    </source>
</evidence>
<organism evidence="1 2">
    <name type="scientific">Coprococcus comes ATCC 27758</name>
    <dbReference type="NCBI Taxonomy" id="470146"/>
    <lineage>
        <taxon>Bacteria</taxon>
        <taxon>Bacillati</taxon>
        <taxon>Bacillota</taxon>
        <taxon>Clostridia</taxon>
        <taxon>Lachnospirales</taxon>
        <taxon>Lachnospiraceae</taxon>
        <taxon>Coprococcus</taxon>
    </lineage>
</organism>
<protein>
    <submittedName>
        <fullName evidence="1">Uncharacterized protein</fullName>
    </submittedName>
</protein>
<gene>
    <name evidence="1" type="ORF">COPCOM_02305</name>
</gene>
<dbReference type="Proteomes" id="UP000003793">
    <property type="component" value="Unassembled WGS sequence"/>
</dbReference>
<sequence>MQRFFILKVKLSGKDVLENLKEHIAQKKFSQFTFCAMELDEFLLCNMRS</sequence>
<reference evidence="1 2" key="2">
    <citation type="submission" date="2009-03" db="EMBL/GenBank/DDBJ databases">
        <title>Draft genome sequence of Coprococcus comes (ATCC 27758).</title>
        <authorList>
            <person name="Sudarsanam P."/>
            <person name="Ley R."/>
            <person name="Guruge J."/>
            <person name="Turnbaugh P.J."/>
            <person name="Mahowald M."/>
            <person name="Liep D."/>
            <person name="Gordon J."/>
        </authorList>
    </citation>
    <scope>NUCLEOTIDE SEQUENCE [LARGE SCALE GENOMIC DNA]</scope>
    <source>
        <strain evidence="1 2">ATCC 27758</strain>
    </source>
</reference>
<proteinExistence type="predicted"/>